<comment type="subcellular location">
    <subcellularLocation>
        <location evidence="10">Endomembrane system</location>
        <topology evidence="10">Single-pass membrane protein</topology>
    </subcellularLocation>
    <subcellularLocation>
        <location evidence="1">Golgi apparatus membrane</location>
    </subcellularLocation>
    <subcellularLocation>
        <location evidence="2">Membrane</location>
        <topology evidence="2">Single-pass type II membrane protein</topology>
    </subcellularLocation>
</comment>
<dbReference type="SUPFAM" id="SSF53448">
    <property type="entry name" value="Nucleotide-diphospho-sugar transferases"/>
    <property type="match status" value="1"/>
</dbReference>
<keyword evidence="11" id="KW-0732">Signal</keyword>
<dbReference type="EMBL" id="CAJNDS010001513">
    <property type="protein sequence ID" value="CAE7263186.1"/>
    <property type="molecule type" value="Genomic_DNA"/>
</dbReference>
<evidence type="ECO:0000256" key="5">
    <source>
        <dbReference type="ARBA" id="ARBA00022692"/>
    </source>
</evidence>
<comment type="caution">
    <text evidence="12">The sequence shown here is derived from an EMBL/GenBank/DDBJ whole genome shotgun (WGS) entry which is preliminary data.</text>
</comment>
<dbReference type="Proteomes" id="UP000604046">
    <property type="component" value="Unassembled WGS sequence"/>
</dbReference>
<evidence type="ECO:0000256" key="8">
    <source>
        <dbReference type="ARBA" id="ARBA00023034"/>
    </source>
</evidence>
<dbReference type="InterPro" id="IPR022751">
    <property type="entry name" value="Alpha_mannosyltransferase"/>
</dbReference>
<evidence type="ECO:0000256" key="1">
    <source>
        <dbReference type="ARBA" id="ARBA00004394"/>
    </source>
</evidence>
<evidence type="ECO:0000256" key="10">
    <source>
        <dbReference type="ARBA" id="ARBA00037847"/>
    </source>
</evidence>
<proteinExistence type="inferred from homology"/>
<gene>
    <name evidence="12" type="primary">MNN23</name>
    <name evidence="12" type="ORF">SNAT2548_LOCUS13830</name>
</gene>
<evidence type="ECO:0000256" key="4">
    <source>
        <dbReference type="ARBA" id="ARBA00022679"/>
    </source>
</evidence>
<keyword evidence="5" id="KW-0812">Transmembrane</keyword>
<keyword evidence="13" id="KW-1185">Reference proteome</keyword>
<dbReference type="PANTHER" id="PTHR31646">
    <property type="entry name" value="ALPHA-1,2-MANNOSYLTRANSFERASE MNN2"/>
    <property type="match status" value="1"/>
</dbReference>
<name>A0A812MHK4_9DINO</name>
<keyword evidence="8" id="KW-0333">Golgi apparatus</keyword>
<evidence type="ECO:0000256" key="3">
    <source>
        <dbReference type="ARBA" id="ARBA00009105"/>
    </source>
</evidence>
<feature type="chain" id="PRO_5032734079" evidence="11">
    <location>
        <begin position="32"/>
        <end position="633"/>
    </location>
</feature>
<accession>A0A812MHK4</accession>
<feature type="signal peptide" evidence="11">
    <location>
        <begin position="1"/>
        <end position="31"/>
    </location>
</feature>
<evidence type="ECO:0000256" key="11">
    <source>
        <dbReference type="SAM" id="SignalP"/>
    </source>
</evidence>
<comment type="similarity">
    <text evidence="3">Belongs to the MNN1/MNT family.</text>
</comment>
<sequence>MAAHCMPAVHHLGSTTAGLLALCFTMCFGKAVDFEDIFCSDGLTPAECAPFLPSEQRAISSFLQDLQRMPMPKPSSFQGRGIVMSGGPMHVLQALANLAVLREQLQSDLPVEFWHAFELEEAHCRALERRGATCRQLQVPGVYRDFQTILPSIMSSSFKEVLWMDTDLTLLQRPELLFESPQFRRFGALLWPDHWSFDCRPWGQSARSNHVVLKLLDLEHNASDMLHAQEQETGLFLINKEVHWKPICLANFMASRDFFTLVLHGNKDLLRLAFAKLNNSVWLSPLRPGLIGGFMSNGLFLPASMVQFWPANGTFGTGPNGRAVPVFLHQKKVPGNLWVDILTFTTPLGTCSPYFPVPFHPHTMDDILSWRIERTDLDLANRISIADVTWDEAYAEGRRSLRPLLSEESQAMLEPKKAEQEAYVQPEDTDDFVMIAQEEGAGCGCDYNDNFFLYVLSVVSYLQLGYESSVKDDFCEPILQEFDWAPCRVGYATLALLCSQILRSKPEKAVLAKDAAGKLLPLVEPCAQTSPWPLKGLKEFVHDKTRHDFSGPFALEATRFPPSVQRCVPLSMSCWDTRNAWQDRLADGKAARRNALSLSACRFCCDRSVSRPLRAGCFDAVFTEKRCCNALEP</sequence>
<evidence type="ECO:0000256" key="9">
    <source>
        <dbReference type="ARBA" id="ARBA00023136"/>
    </source>
</evidence>
<protein>
    <submittedName>
        <fullName evidence="12">MNN23 protein</fullName>
    </submittedName>
</protein>
<dbReference type="GO" id="GO:0000139">
    <property type="term" value="C:Golgi membrane"/>
    <property type="evidence" value="ECO:0007669"/>
    <property type="project" value="UniProtKB-SubCell"/>
</dbReference>
<organism evidence="12 13">
    <name type="scientific">Symbiodinium natans</name>
    <dbReference type="NCBI Taxonomy" id="878477"/>
    <lineage>
        <taxon>Eukaryota</taxon>
        <taxon>Sar</taxon>
        <taxon>Alveolata</taxon>
        <taxon>Dinophyceae</taxon>
        <taxon>Suessiales</taxon>
        <taxon>Symbiodiniaceae</taxon>
        <taxon>Symbiodinium</taxon>
    </lineage>
</organism>
<dbReference type="Pfam" id="PF11051">
    <property type="entry name" value="Mannosyl_trans3"/>
    <property type="match status" value="1"/>
</dbReference>
<dbReference type="GO" id="GO:0000026">
    <property type="term" value="F:alpha-1,2-mannosyltransferase activity"/>
    <property type="evidence" value="ECO:0007669"/>
    <property type="project" value="TreeGrafter"/>
</dbReference>
<dbReference type="GO" id="GO:0046354">
    <property type="term" value="P:mannan biosynthetic process"/>
    <property type="evidence" value="ECO:0007669"/>
    <property type="project" value="TreeGrafter"/>
</dbReference>
<evidence type="ECO:0000256" key="6">
    <source>
        <dbReference type="ARBA" id="ARBA00022968"/>
    </source>
</evidence>
<reference evidence="12" key="1">
    <citation type="submission" date="2021-02" db="EMBL/GenBank/DDBJ databases">
        <authorList>
            <person name="Dougan E. K."/>
            <person name="Rhodes N."/>
            <person name="Thang M."/>
            <person name="Chan C."/>
        </authorList>
    </citation>
    <scope>NUCLEOTIDE SEQUENCE</scope>
</reference>
<evidence type="ECO:0000256" key="2">
    <source>
        <dbReference type="ARBA" id="ARBA00004606"/>
    </source>
</evidence>
<evidence type="ECO:0000313" key="12">
    <source>
        <dbReference type="EMBL" id="CAE7263186.1"/>
    </source>
</evidence>
<evidence type="ECO:0000256" key="7">
    <source>
        <dbReference type="ARBA" id="ARBA00022989"/>
    </source>
</evidence>
<dbReference type="OrthoDB" id="6372431at2759"/>
<keyword evidence="9" id="KW-0472">Membrane</keyword>
<evidence type="ECO:0000313" key="13">
    <source>
        <dbReference type="Proteomes" id="UP000604046"/>
    </source>
</evidence>
<keyword evidence="7" id="KW-1133">Transmembrane helix</keyword>
<dbReference type="InterPro" id="IPR029044">
    <property type="entry name" value="Nucleotide-diphossugar_trans"/>
</dbReference>
<keyword evidence="6" id="KW-0735">Signal-anchor</keyword>
<dbReference type="AlphaFoldDB" id="A0A812MHK4"/>
<dbReference type="PANTHER" id="PTHR31646:SF1">
    <property type="entry name" value="ALPHA-1,2-MANNOSYLTRANSFERASE MNN2"/>
    <property type="match status" value="1"/>
</dbReference>
<keyword evidence="4" id="KW-0808">Transferase</keyword>